<sequence>MGEIRKRITFHGRVQGVGFRYTARLAAGSLGLTGWAKNEYDGTVTMEVQGSEGMINKLLVRLNTDHFIRIEWMDSEEIPIREDEKGFQIKY</sequence>
<evidence type="ECO:0000256" key="6">
    <source>
        <dbReference type="RuleBase" id="RU004168"/>
    </source>
</evidence>
<comment type="caution">
    <text evidence="8">The sequence shown here is derived from an EMBL/GenBank/DDBJ whole genome shotgun (WGS) entry which is preliminary data.</text>
</comment>
<dbReference type="PROSITE" id="PS51160">
    <property type="entry name" value="ACYLPHOSPHATASE_3"/>
    <property type="match status" value="1"/>
</dbReference>
<feature type="domain" description="Acylphosphatase-like" evidence="7">
    <location>
        <begin position="5"/>
        <end position="91"/>
    </location>
</feature>
<dbReference type="EMBL" id="JAOQJV010000008">
    <property type="protein sequence ID" value="MCU6700174.1"/>
    <property type="molecule type" value="Genomic_DNA"/>
</dbReference>
<reference evidence="8 9" key="1">
    <citation type="journal article" date="2021" name="ISME Commun">
        <title>Automated analysis of genomic sequences facilitates high-throughput and comprehensive description of bacteria.</title>
        <authorList>
            <person name="Hitch T.C.A."/>
        </authorList>
    </citation>
    <scope>NUCLEOTIDE SEQUENCE [LARGE SCALE GENOMIC DNA]</scope>
    <source>
        <strain evidence="8 9">Sanger_02</strain>
    </source>
</reference>
<comment type="catalytic activity">
    <reaction evidence="4 5">
        <text>an acyl phosphate + H2O = a carboxylate + phosphate + H(+)</text>
        <dbReference type="Rhea" id="RHEA:14965"/>
        <dbReference type="ChEBI" id="CHEBI:15377"/>
        <dbReference type="ChEBI" id="CHEBI:15378"/>
        <dbReference type="ChEBI" id="CHEBI:29067"/>
        <dbReference type="ChEBI" id="CHEBI:43474"/>
        <dbReference type="ChEBI" id="CHEBI:59918"/>
        <dbReference type="EC" id="3.6.1.7"/>
    </reaction>
</comment>
<keyword evidence="9" id="KW-1185">Reference proteome</keyword>
<feature type="active site" evidence="5">
    <location>
        <position position="38"/>
    </location>
</feature>
<dbReference type="RefSeq" id="WP_118384271.1">
    <property type="nucleotide sequence ID" value="NZ_JAOQJV010000008.1"/>
</dbReference>
<evidence type="ECO:0000313" key="8">
    <source>
        <dbReference type="EMBL" id="MCU6700174.1"/>
    </source>
</evidence>
<organism evidence="8 9">
    <name type="scientific">Dorea ammoniilytica</name>
    <dbReference type="NCBI Taxonomy" id="2981788"/>
    <lineage>
        <taxon>Bacteria</taxon>
        <taxon>Bacillati</taxon>
        <taxon>Bacillota</taxon>
        <taxon>Clostridia</taxon>
        <taxon>Lachnospirales</taxon>
        <taxon>Lachnospiraceae</taxon>
        <taxon>Dorea</taxon>
    </lineage>
</organism>
<keyword evidence="5" id="KW-0378">Hydrolase</keyword>
<dbReference type="PRINTS" id="PR00112">
    <property type="entry name" value="ACYLPHPHTASE"/>
</dbReference>
<protein>
    <recommendedName>
        <fullName evidence="3 5">acylphosphatase</fullName>
        <ecNumber evidence="2 5">3.6.1.7</ecNumber>
    </recommendedName>
</protein>
<evidence type="ECO:0000256" key="3">
    <source>
        <dbReference type="ARBA" id="ARBA00015991"/>
    </source>
</evidence>
<evidence type="ECO:0000313" key="9">
    <source>
        <dbReference type="Proteomes" id="UP001207605"/>
    </source>
</evidence>
<gene>
    <name evidence="8" type="ORF">OCV65_08000</name>
</gene>
<dbReference type="PROSITE" id="PS00151">
    <property type="entry name" value="ACYLPHOSPHATASE_2"/>
    <property type="match status" value="1"/>
</dbReference>
<dbReference type="PANTHER" id="PTHR47268">
    <property type="entry name" value="ACYLPHOSPHATASE"/>
    <property type="match status" value="1"/>
</dbReference>
<evidence type="ECO:0000256" key="4">
    <source>
        <dbReference type="ARBA" id="ARBA00047645"/>
    </source>
</evidence>
<feature type="active site" evidence="5">
    <location>
        <position position="20"/>
    </location>
</feature>
<dbReference type="SUPFAM" id="SSF54975">
    <property type="entry name" value="Acylphosphatase/BLUF domain-like"/>
    <property type="match status" value="1"/>
</dbReference>
<evidence type="ECO:0000256" key="2">
    <source>
        <dbReference type="ARBA" id="ARBA00012150"/>
    </source>
</evidence>
<dbReference type="Gene3D" id="3.30.70.100">
    <property type="match status" value="1"/>
</dbReference>
<dbReference type="Pfam" id="PF00708">
    <property type="entry name" value="Acylphosphatase"/>
    <property type="match status" value="1"/>
</dbReference>
<evidence type="ECO:0000256" key="5">
    <source>
        <dbReference type="PROSITE-ProRule" id="PRU00520"/>
    </source>
</evidence>
<comment type="similarity">
    <text evidence="1 6">Belongs to the acylphosphatase family.</text>
</comment>
<dbReference type="Proteomes" id="UP001207605">
    <property type="component" value="Unassembled WGS sequence"/>
</dbReference>
<accession>A0ABT2S6E8</accession>
<name>A0ABT2S6E8_9FIRM</name>
<dbReference type="InterPro" id="IPR020456">
    <property type="entry name" value="Acylphosphatase"/>
</dbReference>
<dbReference type="EC" id="3.6.1.7" evidence="2 5"/>
<dbReference type="InterPro" id="IPR036046">
    <property type="entry name" value="Acylphosphatase-like_dom_sf"/>
</dbReference>
<evidence type="ECO:0000259" key="7">
    <source>
        <dbReference type="PROSITE" id="PS51160"/>
    </source>
</evidence>
<evidence type="ECO:0000256" key="1">
    <source>
        <dbReference type="ARBA" id="ARBA00005614"/>
    </source>
</evidence>
<dbReference type="InterPro" id="IPR001792">
    <property type="entry name" value="Acylphosphatase-like_dom"/>
</dbReference>
<proteinExistence type="inferred from homology"/>
<dbReference type="InterPro" id="IPR017968">
    <property type="entry name" value="Acylphosphatase_CS"/>
</dbReference>
<dbReference type="PANTHER" id="PTHR47268:SF4">
    <property type="entry name" value="ACYLPHOSPHATASE"/>
    <property type="match status" value="1"/>
</dbReference>